<organism evidence="2">
    <name type="scientific">viral metagenome</name>
    <dbReference type="NCBI Taxonomy" id="1070528"/>
    <lineage>
        <taxon>unclassified sequences</taxon>
        <taxon>metagenomes</taxon>
        <taxon>organismal metagenomes</taxon>
    </lineage>
</organism>
<proteinExistence type="predicted"/>
<evidence type="ECO:0000256" key="1">
    <source>
        <dbReference type="SAM" id="MobiDB-lite"/>
    </source>
</evidence>
<dbReference type="AlphaFoldDB" id="A0A6C0ATK7"/>
<dbReference type="EMBL" id="MN740865">
    <property type="protein sequence ID" value="QHS83058.1"/>
    <property type="molecule type" value="Genomic_DNA"/>
</dbReference>
<feature type="compositionally biased region" description="Gly residues" evidence="1">
    <location>
        <begin position="855"/>
        <end position="865"/>
    </location>
</feature>
<reference evidence="2" key="1">
    <citation type="journal article" date="2020" name="Nature">
        <title>Giant virus diversity and host interactions through global metagenomics.</title>
        <authorList>
            <person name="Schulz F."/>
            <person name="Roux S."/>
            <person name="Paez-Espino D."/>
            <person name="Jungbluth S."/>
            <person name="Walsh D.A."/>
            <person name="Denef V.J."/>
            <person name="McMahon K.D."/>
            <person name="Konstantinidis K.T."/>
            <person name="Eloe-Fadrosh E.A."/>
            <person name="Kyrpides N.C."/>
            <person name="Woyke T."/>
        </authorList>
    </citation>
    <scope>NUCLEOTIDE SEQUENCE</scope>
    <source>
        <strain evidence="2">GVMAG-S-1103017-74</strain>
    </source>
</reference>
<feature type="region of interest" description="Disordered" evidence="1">
    <location>
        <begin position="844"/>
        <end position="870"/>
    </location>
</feature>
<accession>A0A6C0ATK7</accession>
<sequence>MHSTVKTANAPPVRARHPFVSLNMSFTYDAPTEQLRLSLEQMGTADITIPPGTFYQVLVCSPGGPSPDGINPGPGGNYIKEGLQNATPQPLVLRAIISDDTSSVVDAADGSVILANYGALPLTVSPRAAVDPGRPDYGDYERRFDQADDSVRIGPDGSAAFTVIGIGKGEDIDPDTGEPLGNADPGAIYVWLSTDEKVLRHSATYISVLRVAGKTDGLLCDIPVIDDDASSTGLPFTGAPSTVTGYIAYHLTIPWLDKASGGVYVTDEEPTGVQPFPQRLDQCVHQCASPPGYIILMYRPVFGATVILRAQGDLTLVKASVGLDMSTRTATNEYNMRADSGYDRDVFYRVVFQSTVPNDTLLAADRVDGQSSFENKLVTPLGEHAVWTGSGLQVTGQRKEVLTMLTTSNVLQRRDGVDAEPIQTASDVPRTPNLEFMADAPGVDDCNAFTFSMEQEYPLFAGSGDSRGVVVVDVVENDDESLSYTDPYGTFHVQDVFAGGVPLPAGARIVAAPRGNALGVSVLFTHDTTGEDVVLSTVDSVGPRQVRTGTGTDVWTLASALPLIVDAAGTIPPDEAGVVLYGSDIDRAAEGRPRLFAPWAPTPAASRTLYVPTMQPDVVSAGLRDPDDPTAVLRVYDAQYGRCVFVDRDTTLAFHMENTATFIAALTECVVDFGDGPVTLLQGSATPLFPGRVADFGELREGTNYRVQGSEGGAYMTRRGTTSCEHSPLGSRLAVFTVADAAPSSSTQMLVQSEWTLVQNAPRGMKYVQTHQVSAPVQGTGNYSPSTEPFPTVTEVSSGLPREAFADAAGDRFVRVGEPGSEVVQPVDYLTVVDGFVYDIFMDYPGPPPPSPGSETGGGDGGGEPQGPQGIECALLRVPTVRKYGSHASSFNMLGLVVQPAATLDDRLDFAGRRVRILRHAYNALAWMTSNPTATSGVDIVFARTRGCPDRLLSALRLLPQPVPEQAFEEARVCFGVDV</sequence>
<name>A0A6C0ATK7_9ZZZZ</name>
<protein>
    <submittedName>
        <fullName evidence="2">Uncharacterized protein</fullName>
    </submittedName>
</protein>
<evidence type="ECO:0000313" key="2">
    <source>
        <dbReference type="EMBL" id="QHS83058.1"/>
    </source>
</evidence>